<dbReference type="InterPro" id="IPR012858">
    <property type="entry name" value="DC_STAMP-like"/>
</dbReference>
<dbReference type="EMBL" id="JAZGQO010000006">
    <property type="protein sequence ID" value="KAK6185954.1"/>
    <property type="molecule type" value="Genomic_DNA"/>
</dbReference>
<evidence type="ECO:0000313" key="14">
    <source>
        <dbReference type="Proteomes" id="UP001347796"/>
    </source>
</evidence>
<protein>
    <recommendedName>
        <fullName evidence="15">SH3 domain-containing protein</fullName>
    </recommendedName>
</protein>
<feature type="transmembrane region" description="Helical" evidence="10">
    <location>
        <begin position="174"/>
        <end position="195"/>
    </location>
</feature>
<keyword evidence="7 10" id="KW-0472">Membrane</keyword>
<evidence type="ECO:0000256" key="2">
    <source>
        <dbReference type="ARBA" id="ARBA00022443"/>
    </source>
</evidence>
<dbReference type="GO" id="GO:0008270">
    <property type="term" value="F:zinc ion binding"/>
    <property type="evidence" value="ECO:0007669"/>
    <property type="project" value="UniProtKB-KW"/>
</dbReference>
<reference evidence="13 14" key="1">
    <citation type="submission" date="2024-01" db="EMBL/GenBank/DDBJ databases">
        <title>The genome of the rayed Mediterranean limpet Patella caerulea (Linnaeus, 1758).</title>
        <authorList>
            <person name="Anh-Thu Weber A."/>
            <person name="Halstead-Nussloch G."/>
        </authorList>
    </citation>
    <scope>NUCLEOTIDE SEQUENCE [LARGE SCALE GENOMIC DNA]</scope>
    <source>
        <strain evidence="13">AATW-2023a</strain>
        <tissue evidence="13">Whole specimen</tissue>
    </source>
</reference>
<organism evidence="13 14">
    <name type="scientific">Patella caerulea</name>
    <name type="common">Rayed Mediterranean limpet</name>
    <dbReference type="NCBI Taxonomy" id="87958"/>
    <lineage>
        <taxon>Eukaryota</taxon>
        <taxon>Metazoa</taxon>
        <taxon>Spiralia</taxon>
        <taxon>Lophotrochozoa</taxon>
        <taxon>Mollusca</taxon>
        <taxon>Gastropoda</taxon>
        <taxon>Patellogastropoda</taxon>
        <taxon>Patelloidea</taxon>
        <taxon>Patellidae</taxon>
        <taxon>Patella</taxon>
    </lineage>
</organism>
<evidence type="ECO:0000256" key="9">
    <source>
        <dbReference type="PROSITE-ProRule" id="PRU00192"/>
    </source>
</evidence>
<dbReference type="PROSITE" id="PS50089">
    <property type="entry name" value="ZF_RING_2"/>
    <property type="match status" value="1"/>
</dbReference>
<evidence type="ECO:0000256" key="3">
    <source>
        <dbReference type="ARBA" id="ARBA00022692"/>
    </source>
</evidence>
<dbReference type="PROSITE" id="PS50002">
    <property type="entry name" value="SH3"/>
    <property type="match status" value="1"/>
</dbReference>
<keyword evidence="14" id="KW-1185">Reference proteome</keyword>
<dbReference type="AlphaFoldDB" id="A0AAN8PYC9"/>
<accession>A0AAN8PYC9</accession>
<dbReference type="InterPro" id="IPR036028">
    <property type="entry name" value="SH3-like_dom_sf"/>
</dbReference>
<evidence type="ECO:0000256" key="6">
    <source>
        <dbReference type="ARBA" id="ARBA00022989"/>
    </source>
</evidence>
<dbReference type="Pfam" id="PF07782">
    <property type="entry name" value="DC_STAMP"/>
    <property type="match status" value="1"/>
</dbReference>
<dbReference type="SUPFAM" id="SSF50044">
    <property type="entry name" value="SH3-domain"/>
    <property type="match status" value="1"/>
</dbReference>
<evidence type="ECO:0000313" key="13">
    <source>
        <dbReference type="EMBL" id="KAK6185954.1"/>
    </source>
</evidence>
<keyword evidence="4 8" id="KW-0479">Metal-binding</keyword>
<dbReference type="Proteomes" id="UP001347796">
    <property type="component" value="Unassembled WGS sequence"/>
</dbReference>
<dbReference type="Gene3D" id="2.30.30.40">
    <property type="entry name" value="SH3 Domains"/>
    <property type="match status" value="1"/>
</dbReference>
<dbReference type="SMART" id="SM00326">
    <property type="entry name" value="SH3"/>
    <property type="match status" value="1"/>
</dbReference>
<name>A0AAN8PYC9_PATCE</name>
<feature type="domain" description="RING-type" evidence="12">
    <location>
        <begin position="758"/>
        <end position="795"/>
    </location>
</feature>
<dbReference type="PANTHER" id="PTHR21041">
    <property type="entry name" value="DENDRITIC CELL-SPECIFIC TRANSMEMBRANE PROTEIN"/>
    <property type="match status" value="1"/>
</dbReference>
<feature type="transmembrane region" description="Helical" evidence="10">
    <location>
        <begin position="572"/>
        <end position="599"/>
    </location>
</feature>
<evidence type="ECO:0000256" key="8">
    <source>
        <dbReference type="PROSITE-ProRule" id="PRU00175"/>
    </source>
</evidence>
<dbReference type="InterPro" id="IPR051856">
    <property type="entry name" value="CSR-E3_Ligase_Protein"/>
</dbReference>
<evidence type="ECO:0000259" key="12">
    <source>
        <dbReference type="PROSITE" id="PS50089"/>
    </source>
</evidence>
<keyword evidence="3 10" id="KW-0812">Transmembrane</keyword>
<evidence type="ECO:0000259" key="11">
    <source>
        <dbReference type="PROSITE" id="PS50002"/>
    </source>
</evidence>
<evidence type="ECO:0000256" key="1">
    <source>
        <dbReference type="ARBA" id="ARBA00004141"/>
    </source>
</evidence>
<evidence type="ECO:0000256" key="10">
    <source>
        <dbReference type="SAM" id="Phobius"/>
    </source>
</evidence>
<dbReference type="GO" id="GO:0016020">
    <property type="term" value="C:membrane"/>
    <property type="evidence" value="ECO:0007669"/>
    <property type="project" value="UniProtKB-SubCell"/>
</dbReference>
<evidence type="ECO:0000256" key="7">
    <source>
        <dbReference type="ARBA" id="ARBA00023136"/>
    </source>
</evidence>
<evidence type="ECO:0008006" key="15">
    <source>
        <dbReference type="Google" id="ProtNLM"/>
    </source>
</evidence>
<feature type="transmembrane region" description="Helical" evidence="10">
    <location>
        <begin position="491"/>
        <end position="510"/>
    </location>
</feature>
<comment type="caution">
    <text evidence="13">The sequence shown here is derived from an EMBL/GenBank/DDBJ whole genome shotgun (WGS) entry which is preliminary data.</text>
</comment>
<sequence length="815" mass="91115">MYVAIYEYEMLNKGDITLSVGDRIDRIKDVGCGWVIGHNVTTGETGHFPADYIESVSSWRDKFTFGSSRRGTYKINSANKYSFKASLKEKGDNVGIEQSKTSEQTPDDTNHINIIEEVQLPTRADGTYEKIQKKLFETQSRKCILIKSVLGMFAGLILGVTIFFALVYSFQYSLLVAGSIGGISTILLCLGLTISSRCRCVVLLVFPSLTTGKGRAAILSVITGVLLMGPVTNITNNTNEVAVSMACITELAYNQSQALQNKIQDPLLQIQDQIKQGVTEVKEYSRNINQAFESTRRSLKRAIQTVRGVLENNKDKCIKSVVSGFDQCRKKSQELAVKCRTTLSSVDMATTEIDEVIKAVEGLFTTKRRRRRRKVCIPDDQNCFPFQRFRRQSNVLTRLCDIFDASEVICRSVNSSDVCSVVSLPGELLKGGSDFLDRALGDYSSLFVVDIGSSGEIVSESNVSQTASEIVDNIRFELKSKIDLAKFCINILHRIMSVSFVLLVINAVLYERNYASKVSFDNTYITSYFKKIDRQRKLDGKMSVLPLKKLERKMYTDSKSLKMSSAERSKCMIGLTTILLHAVICTLVVIFDFLLHYLLYLLNRHGDVQFVFTGQSDLDIEITGNSIVALLFKTLAGSVKVSQDYNTSGNIQICLPKPREPSMSTIYISFALYLVALVLVVLQGYGQRLLHSITAFFYPEKEQQRINYLYCKILAKRQNFIKEAKQRILCISNQGAGDEGRCCFNAIMAKFTCSGRTCANCEETKGDTSQCKNSTCGAYYCEECFIELDKCCPLCAVSGDQEVLTNQTSVFDTKQ</sequence>
<feature type="domain" description="SH3" evidence="11">
    <location>
        <begin position="1"/>
        <end position="58"/>
    </location>
</feature>
<keyword evidence="4 8" id="KW-0863">Zinc-finger</keyword>
<keyword evidence="2 9" id="KW-0728">SH3 domain</keyword>
<feature type="transmembrane region" description="Helical" evidence="10">
    <location>
        <begin position="666"/>
        <end position="685"/>
    </location>
</feature>
<gene>
    <name evidence="13" type="ORF">SNE40_008081</name>
</gene>
<feature type="transmembrane region" description="Helical" evidence="10">
    <location>
        <begin position="144"/>
        <end position="168"/>
    </location>
</feature>
<dbReference type="InterPro" id="IPR001452">
    <property type="entry name" value="SH3_domain"/>
</dbReference>
<dbReference type="PANTHER" id="PTHR21041:SF17">
    <property type="entry name" value="E3 UBIQUITIN-PROTEIN LIGASE DCST1"/>
    <property type="match status" value="1"/>
</dbReference>
<evidence type="ECO:0000256" key="4">
    <source>
        <dbReference type="ARBA" id="ARBA00022771"/>
    </source>
</evidence>
<comment type="subcellular location">
    <subcellularLocation>
        <location evidence="1">Membrane</location>
        <topology evidence="1">Multi-pass membrane protein</topology>
    </subcellularLocation>
</comment>
<keyword evidence="5" id="KW-0862">Zinc</keyword>
<evidence type="ECO:0000256" key="5">
    <source>
        <dbReference type="ARBA" id="ARBA00022833"/>
    </source>
</evidence>
<keyword evidence="6 10" id="KW-1133">Transmembrane helix</keyword>
<dbReference type="Pfam" id="PF00018">
    <property type="entry name" value="SH3_1"/>
    <property type="match status" value="1"/>
</dbReference>
<dbReference type="InterPro" id="IPR001841">
    <property type="entry name" value="Znf_RING"/>
</dbReference>
<proteinExistence type="predicted"/>